<dbReference type="InterPro" id="IPR037523">
    <property type="entry name" value="VOC_core"/>
</dbReference>
<feature type="domain" description="VOC" evidence="1">
    <location>
        <begin position="11"/>
        <end position="135"/>
    </location>
</feature>
<evidence type="ECO:0000313" key="3">
    <source>
        <dbReference type="Proteomes" id="UP000326912"/>
    </source>
</evidence>
<dbReference type="Pfam" id="PF22658">
    <property type="entry name" value="YycE-like_N"/>
    <property type="match status" value="1"/>
</dbReference>
<protein>
    <recommendedName>
        <fullName evidence="1">VOC domain-containing protein</fullName>
    </recommendedName>
</protein>
<evidence type="ECO:0000259" key="1">
    <source>
        <dbReference type="PROSITE" id="PS51819"/>
    </source>
</evidence>
<sequence length="140" mass="15757">MISEQWPADLPIARVRVARPTDRLDEVVAFYRDGIGLNVLESFEGAGYTGVLLGLPGVAYHLEFTHHVDGSDCPAPSRDNLLVFYLYDRAAMDRIVARLHTQGYPSVPPENPYWSEDRCATIEDPDGWRVVFMHIQQPAS</sequence>
<gene>
    <name evidence="2" type="ORF">KDW_55690</name>
</gene>
<dbReference type="InterPro" id="IPR029068">
    <property type="entry name" value="Glyas_Bleomycin-R_OHBP_Dase"/>
</dbReference>
<dbReference type="EMBL" id="BKZW01000003">
    <property type="protein sequence ID" value="GER91407.1"/>
    <property type="molecule type" value="Genomic_DNA"/>
</dbReference>
<dbReference type="InterPro" id="IPR058998">
    <property type="entry name" value="YycE-like_N"/>
</dbReference>
<dbReference type="Proteomes" id="UP000326912">
    <property type="component" value="Unassembled WGS sequence"/>
</dbReference>
<dbReference type="Pfam" id="PF22659">
    <property type="entry name" value="YycE-like_C"/>
    <property type="match status" value="1"/>
</dbReference>
<accession>A0A5J4KXX3</accession>
<name>A0A5J4KXX3_9CHLR</name>
<dbReference type="PROSITE" id="PS51819">
    <property type="entry name" value="VOC"/>
    <property type="match status" value="1"/>
</dbReference>
<proteinExistence type="predicted"/>
<dbReference type="Gene3D" id="3.10.180.10">
    <property type="entry name" value="2,3-Dihydroxybiphenyl 1,2-Dioxygenase, domain 1"/>
    <property type="match status" value="1"/>
</dbReference>
<comment type="caution">
    <text evidence="2">The sequence shown here is derived from an EMBL/GenBank/DDBJ whole genome shotgun (WGS) entry which is preliminary data.</text>
</comment>
<dbReference type="InterPro" id="IPR058997">
    <property type="entry name" value="YycE-like_C"/>
</dbReference>
<dbReference type="SUPFAM" id="SSF54593">
    <property type="entry name" value="Glyoxalase/Bleomycin resistance protein/Dihydroxybiphenyl dioxygenase"/>
    <property type="match status" value="1"/>
</dbReference>
<reference evidence="2 3" key="1">
    <citation type="submission" date="2019-10" db="EMBL/GenBank/DDBJ databases">
        <title>Dictyobacter vulcani sp. nov., within the class Ktedonobacteria, isolated from soil of volcanic Mt. Zao.</title>
        <authorList>
            <person name="Zheng Y."/>
            <person name="Wang C.M."/>
            <person name="Sakai Y."/>
            <person name="Abe K."/>
            <person name="Yokota A."/>
            <person name="Yabe S."/>
        </authorList>
    </citation>
    <scope>NUCLEOTIDE SEQUENCE [LARGE SCALE GENOMIC DNA]</scope>
    <source>
        <strain evidence="2 3">W12</strain>
    </source>
</reference>
<dbReference type="RefSeq" id="WP_151759041.1">
    <property type="nucleotide sequence ID" value="NZ_BKZW01000003.1"/>
</dbReference>
<dbReference type="AlphaFoldDB" id="A0A5J4KXX3"/>
<keyword evidence="3" id="KW-1185">Reference proteome</keyword>
<evidence type="ECO:0000313" key="2">
    <source>
        <dbReference type="EMBL" id="GER91407.1"/>
    </source>
</evidence>
<dbReference type="CDD" id="cd06587">
    <property type="entry name" value="VOC"/>
    <property type="match status" value="1"/>
</dbReference>
<organism evidence="2 3">
    <name type="scientific">Dictyobacter vulcani</name>
    <dbReference type="NCBI Taxonomy" id="2607529"/>
    <lineage>
        <taxon>Bacteria</taxon>
        <taxon>Bacillati</taxon>
        <taxon>Chloroflexota</taxon>
        <taxon>Ktedonobacteria</taxon>
        <taxon>Ktedonobacterales</taxon>
        <taxon>Dictyobacteraceae</taxon>
        <taxon>Dictyobacter</taxon>
    </lineage>
</organism>